<protein>
    <submittedName>
        <fullName evidence="3">Tripartite-type tricarboxylate transporter receptor subunit TctC</fullName>
    </submittedName>
</protein>
<dbReference type="Gene3D" id="3.40.190.10">
    <property type="entry name" value="Periplasmic binding protein-like II"/>
    <property type="match status" value="1"/>
</dbReference>
<evidence type="ECO:0000313" key="3">
    <source>
        <dbReference type="EMBL" id="MDP9902808.1"/>
    </source>
</evidence>
<comment type="caution">
    <text evidence="3">The sequence shown here is derived from an EMBL/GenBank/DDBJ whole genome shotgun (WGS) entry which is preliminary data.</text>
</comment>
<dbReference type="Proteomes" id="UP001226867">
    <property type="component" value="Unassembled WGS sequence"/>
</dbReference>
<feature type="signal peptide" evidence="2">
    <location>
        <begin position="1"/>
        <end position="22"/>
    </location>
</feature>
<dbReference type="PANTHER" id="PTHR42928:SF5">
    <property type="entry name" value="BLR1237 PROTEIN"/>
    <property type="match status" value="1"/>
</dbReference>
<dbReference type="Gene3D" id="3.40.190.150">
    <property type="entry name" value="Bordetella uptake gene, domain 1"/>
    <property type="match status" value="1"/>
</dbReference>
<feature type="chain" id="PRO_5046391666" evidence="2">
    <location>
        <begin position="23"/>
        <end position="319"/>
    </location>
</feature>
<evidence type="ECO:0000256" key="1">
    <source>
        <dbReference type="ARBA" id="ARBA00006987"/>
    </source>
</evidence>
<proteinExistence type="inferred from homology"/>
<dbReference type="SUPFAM" id="SSF53850">
    <property type="entry name" value="Periplasmic binding protein-like II"/>
    <property type="match status" value="1"/>
</dbReference>
<dbReference type="EMBL" id="JAUSRO010000022">
    <property type="protein sequence ID" value="MDP9902808.1"/>
    <property type="molecule type" value="Genomic_DNA"/>
</dbReference>
<accession>A0ABT9SG91</accession>
<dbReference type="RefSeq" id="WP_307692544.1">
    <property type="nucleotide sequence ID" value="NZ_JAUSRO010000022.1"/>
</dbReference>
<sequence>MNYRRLLLGTLLAVSMTGAAMAQSQPIKFVVPFAAGGGTDAYVRMLADELTRRGTRVIVENKPGGSAIIAADYVAKSRADGHTLVMSFVGMLGTNTILFEKLPYDPVKDFTAVSQIAYQPTIIVGRTELPYKNIKEMVEYAKANPGQINRGSPGAAILSNLAPVAFEKSNGISTNHIPFNGDAPAIQAMLSNSIDIYGTSITSSLPHIKSGKFRVLGVMDSKRLAQVPDAPTFKEMGYDFEAPLRYYLSAPSATPKDVVAVLNKSINEVLVDPAFIERARGIGMEPQGGTPADMERLLKAEIERWNPVVKSLNLPTAGR</sequence>
<comment type="similarity">
    <text evidence="1">Belongs to the UPF0065 (bug) family.</text>
</comment>
<evidence type="ECO:0000256" key="2">
    <source>
        <dbReference type="SAM" id="SignalP"/>
    </source>
</evidence>
<keyword evidence="3" id="KW-0675">Receptor</keyword>
<dbReference type="InterPro" id="IPR005064">
    <property type="entry name" value="BUG"/>
</dbReference>
<dbReference type="Pfam" id="PF03401">
    <property type="entry name" value="TctC"/>
    <property type="match status" value="1"/>
</dbReference>
<dbReference type="PIRSF" id="PIRSF017082">
    <property type="entry name" value="YflP"/>
    <property type="match status" value="1"/>
</dbReference>
<keyword evidence="4" id="KW-1185">Reference proteome</keyword>
<evidence type="ECO:0000313" key="4">
    <source>
        <dbReference type="Proteomes" id="UP001226867"/>
    </source>
</evidence>
<gene>
    <name evidence="3" type="ORF">J2W36_005086</name>
</gene>
<keyword evidence="2" id="KW-0732">Signal</keyword>
<name>A0ABT9SG91_9BURK</name>
<organism evidence="3 4">
    <name type="scientific">Variovorax ginsengisoli</name>
    <dbReference type="NCBI Taxonomy" id="363844"/>
    <lineage>
        <taxon>Bacteria</taxon>
        <taxon>Pseudomonadati</taxon>
        <taxon>Pseudomonadota</taxon>
        <taxon>Betaproteobacteria</taxon>
        <taxon>Burkholderiales</taxon>
        <taxon>Comamonadaceae</taxon>
        <taxon>Variovorax</taxon>
    </lineage>
</organism>
<dbReference type="CDD" id="cd07012">
    <property type="entry name" value="PBP2_Bug_TTT"/>
    <property type="match status" value="1"/>
</dbReference>
<dbReference type="PANTHER" id="PTHR42928">
    <property type="entry name" value="TRICARBOXYLATE-BINDING PROTEIN"/>
    <property type="match status" value="1"/>
</dbReference>
<dbReference type="InterPro" id="IPR042100">
    <property type="entry name" value="Bug_dom1"/>
</dbReference>
<reference evidence="3 4" key="1">
    <citation type="submission" date="2023-07" db="EMBL/GenBank/DDBJ databases">
        <title>Sorghum-associated microbial communities from plants grown in Nebraska, USA.</title>
        <authorList>
            <person name="Schachtman D."/>
        </authorList>
    </citation>
    <scope>NUCLEOTIDE SEQUENCE [LARGE SCALE GENOMIC DNA]</scope>
    <source>
        <strain evidence="3 4">DS1607</strain>
    </source>
</reference>